<dbReference type="PANTHER" id="PTHR34653">
    <property type="match status" value="1"/>
</dbReference>
<dbReference type="GO" id="GO:0003774">
    <property type="term" value="F:cytoskeletal motor activity"/>
    <property type="evidence" value="ECO:0007669"/>
    <property type="project" value="InterPro"/>
</dbReference>
<evidence type="ECO:0000256" key="4">
    <source>
        <dbReference type="HAMAP-Rule" id="MF_00724"/>
    </source>
</evidence>
<keyword evidence="5" id="KW-0282">Flagellum</keyword>
<dbReference type="HOGENOM" id="CLU_147249_2_0_5"/>
<dbReference type="eggNOG" id="COG1677">
    <property type="taxonomic scope" value="Bacteria"/>
</dbReference>
<organism evidence="5 6">
    <name type="scientific">Candidatus Liberibacter americanus str. Sao Paulo</name>
    <dbReference type="NCBI Taxonomy" id="1261131"/>
    <lineage>
        <taxon>Bacteria</taxon>
        <taxon>Pseudomonadati</taxon>
        <taxon>Pseudomonadota</taxon>
        <taxon>Alphaproteobacteria</taxon>
        <taxon>Hyphomicrobiales</taxon>
        <taxon>Rhizobiaceae</taxon>
        <taxon>Liberibacter</taxon>
    </lineage>
</organism>
<dbReference type="PANTHER" id="PTHR34653:SF1">
    <property type="entry name" value="FLAGELLAR HOOK-BASAL BODY COMPLEX PROTEIN FLIE"/>
    <property type="match status" value="1"/>
</dbReference>
<reference evidence="5 6" key="1">
    <citation type="journal article" date="2014" name="Mol. Plant Microbe Interact.">
        <title>The complete genome sequence of Candidatus Liberibacter americanus, associated with citrus Huanglongbing.</title>
        <authorList>
            <person name="Wulff N.A."/>
            <person name="Zhang S."/>
            <person name="Setubal J.C."/>
            <person name="Almeida N.F."/>
            <person name="Martins E.C."/>
            <person name="Harakava R."/>
            <person name="Kumar D."/>
            <person name="Rangel L.T."/>
            <person name="Foissac X."/>
            <person name="Bove J."/>
            <person name="Gabriel D.W."/>
        </authorList>
    </citation>
    <scope>NUCLEOTIDE SEQUENCE [LARGE SCALE GENOMIC DNA]</scope>
    <source>
        <strain evidence="5 6">Sao Paulo</strain>
    </source>
</reference>
<dbReference type="InterPro" id="IPR001624">
    <property type="entry name" value="FliE"/>
</dbReference>
<evidence type="ECO:0000313" key="5">
    <source>
        <dbReference type="EMBL" id="AHA27640.1"/>
    </source>
</evidence>
<dbReference type="KEGG" id="lar:lam_269"/>
<keyword evidence="5" id="KW-0966">Cell projection</keyword>
<sequence length="107" mass="11943">MIERIQEVNAPEYLGANSEIKNDFIENEYVEEEVSTIKFSSLLADMAKEAVGDIKRAESASFDALQGKTSIREAADSILQAERTLQTSIAIRDKIISAYLEISKMQI</sequence>
<keyword evidence="3 4" id="KW-0975">Bacterial flagellum</keyword>
<dbReference type="Pfam" id="PF02049">
    <property type="entry name" value="FliE"/>
    <property type="match status" value="1"/>
</dbReference>
<dbReference type="HAMAP" id="MF_00724">
    <property type="entry name" value="FliE"/>
    <property type="match status" value="1"/>
</dbReference>
<proteinExistence type="inferred from homology"/>
<dbReference type="RefSeq" id="WP_007556896.1">
    <property type="nucleotide sequence ID" value="NC_022793.1"/>
</dbReference>
<dbReference type="GO" id="GO:0071973">
    <property type="term" value="P:bacterial-type flagellum-dependent cell motility"/>
    <property type="evidence" value="ECO:0007669"/>
    <property type="project" value="InterPro"/>
</dbReference>
<dbReference type="EMBL" id="CP006604">
    <property type="protein sequence ID" value="AHA27640.1"/>
    <property type="molecule type" value="Genomic_DNA"/>
</dbReference>
<dbReference type="Proteomes" id="UP000017862">
    <property type="component" value="Chromosome"/>
</dbReference>
<dbReference type="AlphaFoldDB" id="U6B3X2"/>
<comment type="subcellular location">
    <subcellularLocation>
        <location evidence="1 4">Bacterial flagellum basal body</location>
    </subcellularLocation>
</comment>
<keyword evidence="6" id="KW-1185">Reference proteome</keyword>
<gene>
    <name evidence="4 5" type="primary">fliE</name>
    <name evidence="5" type="ORF">lam_269</name>
</gene>
<name>U6B3X2_9HYPH</name>
<accession>U6B3X2</accession>
<evidence type="ECO:0000313" key="6">
    <source>
        <dbReference type="Proteomes" id="UP000017862"/>
    </source>
</evidence>
<dbReference type="GO" id="GO:0005198">
    <property type="term" value="F:structural molecule activity"/>
    <property type="evidence" value="ECO:0007669"/>
    <property type="project" value="InterPro"/>
</dbReference>
<dbReference type="STRING" id="1261131.lam_269"/>
<protein>
    <recommendedName>
        <fullName evidence="4">Flagellar hook-basal body complex protein FliE</fullName>
    </recommendedName>
</protein>
<dbReference type="PATRIC" id="fig|1261131.3.peg.256"/>
<evidence type="ECO:0000256" key="2">
    <source>
        <dbReference type="ARBA" id="ARBA00009272"/>
    </source>
</evidence>
<evidence type="ECO:0000256" key="3">
    <source>
        <dbReference type="ARBA" id="ARBA00023143"/>
    </source>
</evidence>
<keyword evidence="5" id="KW-0969">Cilium</keyword>
<dbReference type="GO" id="GO:0009425">
    <property type="term" value="C:bacterial-type flagellum basal body"/>
    <property type="evidence" value="ECO:0007669"/>
    <property type="project" value="UniProtKB-SubCell"/>
</dbReference>
<evidence type="ECO:0000256" key="1">
    <source>
        <dbReference type="ARBA" id="ARBA00004117"/>
    </source>
</evidence>
<comment type="similarity">
    <text evidence="2 4">Belongs to the FliE family.</text>
</comment>